<evidence type="ECO:0000313" key="3">
    <source>
        <dbReference type="EMBL" id="CAL1714844.1"/>
    </source>
</evidence>
<sequence length="420" mass="46929">MGTGRFEPSSIKNKIKREEVARKFKKNKGQSKLQRRLALAKEEATNPAAKKKRQLQNVPRTLDNTREFDPSMLTADPSASTSASTSTAATNDPSSSNSQPQDPSQLPQDESLTDISSDPFAEYFSGAADPSVPPKVLVTTSQKATRVTYEFCEELVGIFPGAELIRRKKGKGSEMGKIAGWAADRGYGHLLVVNEDMKKPNAITVVYLPSGPTAYFKLTSIELSKQISGHARPTPHFPELVLNGFVTRLGHTVGRLFQTFFPPMPEFQGRQVVTLHNQRDFLFFRRHRYAFRSTEKVALQEIGPRFTLKLRSLRKGLPAVKNFGEVAKDLEFDAFENAGEKDQLHASEVNAEDDHADEQIADEEGSERPVKLKKTLPPKEDEYQWVWKNLRLQGVHSSCNICPYMSSSFFATRHIVGACV</sequence>
<keyword evidence="4" id="KW-1185">Reference proteome</keyword>
<name>A0ABP1E5N7_9APHY</name>
<dbReference type="SMART" id="SM00879">
    <property type="entry name" value="Brix"/>
    <property type="match status" value="1"/>
</dbReference>
<dbReference type="EMBL" id="OZ037951">
    <property type="protein sequence ID" value="CAL1714844.1"/>
    <property type="molecule type" value="Genomic_DNA"/>
</dbReference>
<feature type="region of interest" description="Disordered" evidence="1">
    <location>
        <begin position="1"/>
        <end position="113"/>
    </location>
</feature>
<dbReference type="PANTHER" id="PTHR22734">
    <property type="entry name" value="U3 SMALL NUCLEOLAR RIBONUCLEOPROTEIN PROTEIN IMP4"/>
    <property type="match status" value="1"/>
</dbReference>
<feature type="compositionally biased region" description="Basic residues" evidence="1">
    <location>
        <begin position="23"/>
        <end position="35"/>
    </location>
</feature>
<dbReference type="PANTHER" id="PTHR22734:SF3">
    <property type="entry name" value="RIBOSOME PRODUCTION FACTOR 1"/>
    <property type="match status" value="1"/>
</dbReference>
<dbReference type="Pfam" id="PF04427">
    <property type="entry name" value="Brix"/>
    <property type="match status" value="1"/>
</dbReference>
<feature type="compositionally biased region" description="Acidic residues" evidence="1">
    <location>
        <begin position="350"/>
        <end position="365"/>
    </location>
</feature>
<feature type="domain" description="Brix" evidence="2">
    <location>
        <begin position="134"/>
        <end position="319"/>
    </location>
</feature>
<evidence type="ECO:0000256" key="1">
    <source>
        <dbReference type="SAM" id="MobiDB-lite"/>
    </source>
</evidence>
<gene>
    <name evidence="3" type="ORF">GFSPODELE1_LOCUS9950</name>
</gene>
<proteinExistence type="predicted"/>
<dbReference type="SUPFAM" id="SSF52954">
    <property type="entry name" value="Class II aaRS ABD-related"/>
    <property type="match status" value="1"/>
</dbReference>
<dbReference type="Gene3D" id="3.40.50.10480">
    <property type="entry name" value="Probable brix-domain ribosomal biogenesis protein"/>
    <property type="match status" value="1"/>
</dbReference>
<dbReference type="Proteomes" id="UP001497453">
    <property type="component" value="Chromosome 8"/>
</dbReference>
<accession>A0ABP1E5N7</accession>
<dbReference type="InterPro" id="IPR007109">
    <property type="entry name" value="Brix"/>
</dbReference>
<dbReference type="PROSITE" id="PS50833">
    <property type="entry name" value="BRIX"/>
    <property type="match status" value="1"/>
</dbReference>
<feature type="region of interest" description="Disordered" evidence="1">
    <location>
        <begin position="345"/>
        <end position="370"/>
    </location>
</feature>
<dbReference type="InterPro" id="IPR044281">
    <property type="entry name" value="IMP4/RPF1"/>
</dbReference>
<protein>
    <recommendedName>
        <fullName evidence="2">Brix domain-containing protein</fullName>
    </recommendedName>
</protein>
<organism evidence="3 4">
    <name type="scientific">Somion occarium</name>
    <dbReference type="NCBI Taxonomy" id="3059160"/>
    <lineage>
        <taxon>Eukaryota</taxon>
        <taxon>Fungi</taxon>
        <taxon>Dikarya</taxon>
        <taxon>Basidiomycota</taxon>
        <taxon>Agaricomycotina</taxon>
        <taxon>Agaricomycetes</taxon>
        <taxon>Polyporales</taxon>
        <taxon>Cerrenaceae</taxon>
        <taxon>Somion</taxon>
    </lineage>
</organism>
<reference evidence="4" key="1">
    <citation type="submission" date="2024-04" db="EMBL/GenBank/DDBJ databases">
        <authorList>
            <person name="Shaw F."/>
            <person name="Minotto A."/>
        </authorList>
    </citation>
    <scope>NUCLEOTIDE SEQUENCE [LARGE SCALE GENOMIC DNA]</scope>
</reference>
<evidence type="ECO:0000313" key="4">
    <source>
        <dbReference type="Proteomes" id="UP001497453"/>
    </source>
</evidence>
<feature type="compositionally biased region" description="Low complexity" evidence="1">
    <location>
        <begin position="74"/>
        <end position="110"/>
    </location>
</feature>
<evidence type="ECO:0000259" key="2">
    <source>
        <dbReference type="PROSITE" id="PS50833"/>
    </source>
</evidence>